<feature type="region of interest" description="Disordered" evidence="1">
    <location>
        <begin position="58"/>
        <end position="77"/>
    </location>
</feature>
<gene>
    <name evidence="3" type="ORF">Fmac_031708</name>
</gene>
<reference evidence="3 4" key="1">
    <citation type="submission" date="2024-08" db="EMBL/GenBank/DDBJ databases">
        <title>Insights into the chromosomal genome structure of Flemingia macrophylla.</title>
        <authorList>
            <person name="Ding Y."/>
            <person name="Zhao Y."/>
            <person name="Bi W."/>
            <person name="Wu M."/>
            <person name="Zhao G."/>
            <person name="Gong Y."/>
            <person name="Li W."/>
            <person name="Zhang P."/>
        </authorList>
    </citation>
    <scope>NUCLEOTIDE SEQUENCE [LARGE SCALE GENOMIC DNA]</scope>
    <source>
        <strain evidence="3">DYQJB</strain>
        <tissue evidence="3">Leaf</tissue>
    </source>
</reference>
<organism evidence="3 4">
    <name type="scientific">Flemingia macrophylla</name>
    <dbReference type="NCBI Taxonomy" id="520843"/>
    <lineage>
        <taxon>Eukaryota</taxon>
        <taxon>Viridiplantae</taxon>
        <taxon>Streptophyta</taxon>
        <taxon>Embryophyta</taxon>
        <taxon>Tracheophyta</taxon>
        <taxon>Spermatophyta</taxon>
        <taxon>Magnoliopsida</taxon>
        <taxon>eudicotyledons</taxon>
        <taxon>Gunneridae</taxon>
        <taxon>Pentapetalae</taxon>
        <taxon>rosids</taxon>
        <taxon>fabids</taxon>
        <taxon>Fabales</taxon>
        <taxon>Fabaceae</taxon>
        <taxon>Papilionoideae</taxon>
        <taxon>50 kb inversion clade</taxon>
        <taxon>NPAAA clade</taxon>
        <taxon>indigoferoid/millettioid clade</taxon>
        <taxon>Phaseoleae</taxon>
        <taxon>Flemingia</taxon>
    </lineage>
</organism>
<protein>
    <submittedName>
        <fullName evidence="3">Uncharacterized protein</fullName>
    </submittedName>
</protein>
<evidence type="ECO:0000313" key="4">
    <source>
        <dbReference type="Proteomes" id="UP001603857"/>
    </source>
</evidence>
<comment type="caution">
    <text evidence="3">The sequence shown here is derived from an EMBL/GenBank/DDBJ whole genome shotgun (WGS) entry which is preliminary data.</text>
</comment>
<name>A0ABD1L2U2_9FABA</name>
<feature type="compositionally biased region" description="Basic and acidic residues" evidence="1">
    <location>
        <begin position="68"/>
        <end position="77"/>
    </location>
</feature>
<evidence type="ECO:0000256" key="2">
    <source>
        <dbReference type="SAM" id="Phobius"/>
    </source>
</evidence>
<keyword evidence="2" id="KW-1133">Transmembrane helix</keyword>
<sequence>MNPSYQTLFSDRVGHELLPSSQSSFGILAVALLSTGYGFVSLLSGKYSNSNAADSLKSKRVQKGIESSPREAQELAT</sequence>
<proteinExistence type="predicted"/>
<dbReference type="AlphaFoldDB" id="A0ABD1L2U2"/>
<evidence type="ECO:0000313" key="3">
    <source>
        <dbReference type="EMBL" id="KAL2317832.1"/>
    </source>
</evidence>
<keyword evidence="2" id="KW-0472">Membrane</keyword>
<keyword evidence="4" id="KW-1185">Reference proteome</keyword>
<feature type="transmembrane region" description="Helical" evidence="2">
    <location>
        <begin position="25"/>
        <end position="43"/>
    </location>
</feature>
<accession>A0ABD1L2U2</accession>
<dbReference type="EMBL" id="JBGMDY010000011">
    <property type="protein sequence ID" value="KAL2317832.1"/>
    <property type="molecule type" value="Genomic_DNA"/>
</dbReference>
<evidence type="ECO:0000256" key="1">
    <source>
        <dbReference type="SAM" id="MobiDB-lite"/>
    </source>
</evidence>
<keyword evidence="2" id="KW-0812">Transmembrane</keyword>
<dbReference type="Proteomes" id="UP001603857">
    <property type="component" value="Unassembled WGS sequence"/>
</dbReference>